<dbReference type="EMBL" id="CP074572">
    <property type="protein sequence ID" value="QVK22400.1"/>
    <property type="molecule type" value="Genomic_DNA"/>
</dbReference>
<name>A0ABX8DDA6_9GAMM</name>
<evidence type="ECO:0000256" key="5">
    <source>
        <dbReference type="ARBA" id="ARBA00022617"/>
    </source>
</evidence>
<accession>A0ABX8DDA6</accession>
<organism evidence="12 13">
    <name type="scientific">Shewanella dokdonensis</name>
    <dbReference type="NCBI Taxonomy" id="712036"/>
    <lineage>
        <taxon>Bacteria</taxon>
        <taxon>Pseudomonadati</taxon>
        <taxon>Pseudomonadota</taxon>
        <taxon>Gammaproteobacteria</taxon>
        <taxon>Alteromonadales</taxon>
        <taxon>Shewanellaceae</taxon>
        <taxon>Shewanella</taxon>
    </lineage>
</organism>
<dbReference type="PIRSF" id="PIRSF006105">
    <property type="entry name" value="NapB"/>
    <property type="match status" value="1"/>
</dbReference>
<dbReference type="Gene3D" id="1.10.1130.10">
    <property type="entry name" value="Flavocytochrome C3, Chain A"/>
    <property type="match status" value="1"/>
</dbReference>
<evidence type="ECO:0000256" key="11">
    <source>
        <dbReference type="ARBA" id="ARBA00031832"/>
    </source>
</evidence>
<comment type="subcellular location">
    <subcellularLocation>
        <location evidence="1">Periplasm</location>
    </subcellularLocation>
</comment>
<evidence type="ECO:0000256" key="7">
    <source>
        <dbReference type="ARBA" id="ARBA00022729"/>
    </source>
</evidence>
<evidence type="ECO:0000256" key="8">
    <source>
        <dbReference type="ARBA" id="ARBA00022764"/>
    </source>
</evidence>
<keyword evidence="10" id="KW-0408">Iron</keyword>
<keyword evidence="12" id="KW-0560">Oxidoreductase</keyword>
<keyword evidence="8" id="KW-0574">Periplasm</keyword>
<dbReference type="RefSeq" id="WP_213681054.1">
    <property type="nucleotide sequence ID" value="NZ_CP074572.1"/>
</dbReference>
<evidence type="ECO:0000313" key="12">
    <source>
        <dbReference type="EMBL" id="QVK22400.1"/>
    </source>
</evidence>
<evidence type="ECO:0000256" key="1">
    <source>
        <dbReference type="ARBA" id="ARBA00004418"/>
    </source>
</evidence>
<comment type="similarity">
    <text evidence="2">Belongs to the NapB family.</text>
</comment>
<protein>
    <recommendedName>
        <fullName evidence="3">Periplasmic nitrate reductase, electron transfer subunit</fullName>
    </recommendedName>
    <alternativeName>
        <fullName evidence="11">Diheme cytochrome c NapB</fullName>
    </alternativeName>
</protein>
<dbReference type="GO" id="GO:0050140">
    <property type="term" value="F:nitrate reductase (cytochrome) activity"/>
    <property type="evidence" value="ECO:0007669"/>
    <property type="project" value="UniProtKB-EC"/>
</dbReference>
<dbReference type="InterPro" id="IPR005591">
    <property type="entry name" value="NapB"/>
</dbReference>
<dbReference type="Proteomes" id="UP000676428">
    <property type="component" value="Chromosome"/>
</dbReference>
<evidence type="ECO:0000256" key="4">
    <source>
        <dbReference type="ARBA" id="ARBA00022448"/>
    </source>
</evidence>
<dbReference type="InterPro" id="IPR036280">
    <property type="entry name" value="Multihaem_cyt_sf"/>
</dbReference>
<evidence type="ECO:0000256" key="9">
    <source>
        <dbReference type="ARBA" id="ARBA00022982"/>
    </source>
</evidence>
<sequence length="133" mass="13911">MVVIAGCSGQQAASAAKPVNVASLGGKAPVTSNAAADSEAQFPAKGSAIQRNFAEQPPLIPHNANYPITLKHNSCLGCHSWDRAAKMKATPVAKSHVLDAKGTLKGENYFCTQCHVPQADNKQPLVGNSFSQQ</sequence>
<keyword evidence="7" id="KW-0732">Signal</keyword>
<evidence type="ECO:0000256" key="2">
    <source>
        <dbReference type="ARBA" id="ARBA00007368"/>
    </source>
</evidence>
<evidence type="ECO:0000256" key="3">
    <source>
        <dbReference type="ARBA" id="ARBA00013773"/>
    </source>
</evidence>
<reference evidence="12 13" key="1">
    <citation type="journal article" date="2012" name="Int. J. Syst. Evol. Microbiol.">
        <title>Shewanella dokdonensis sp. nov., isolated from seawater.</title>
        <authorList>
            <person name="Sung H.R."/>
            <person name="Yoon J.H."/>
            <person name="Ghim S.Y."/>
        </authorList>
    </citation>
    <scope>NUCLEOTIDE SEQUENCE [LARGE SCALE GENOMIC DNA]</scope>
    <source>
        <strain evidence="12 13">DSM 23626</strain>
    </source>
</reference>
<keyword evidence="9" id="KW-0249">Electron transport</keyword>
<evidence type="ECO:0000313" key="13">
    <source>
        <dbReference type="Proteomes" id="UP000676428"/>
    </source>
</evidence>
<gene>
    <name evidence="12" type="ORF">KHX94_13545</name>
</gene>
<dbReference type="PANTHER" id="PTHR38604">
    <property type="entry name" value="PERIPLASMIC NITRATE REDUCTASE, ELECTRON TRANSFER SUBUNIT"/>
    <property type="match status" value="1"/>
</dbReference>
<keyword evidence="4" id="KW-0813">Transport</keyword>
<proteinExistence type="inferred from homology"/>
<keyword evidence="5" id="KW-0349">Heme</keyword>
<dbReference type="PANTHER" id="PTHR38604:SF1">
    <property type="entry name" value="PERIPLASMIC NITRATE REDUCTASE, ELECTRON TRANSFER SUBUNIT"/>
    <property type="match status" value="1"/>
</dbReference>
<keyword evidence="13" id="KW-1185">Reference proteome</keyword>
<evidence type="ECO:0000256" key="10">
    <source>
        <dbReference type="ARBA" id="ARBA00023004"/>
    </source>
</evidence>
<dbReference type="Pfam" id="PF03892">
    <property type="entry name" value="NapB"/>
    <property type="match status" value="1"/>
</dbReference>
<evidence type="ECO:0000256" key="6">
    <source>
        <dbReference type="ARBA" id="ARBA00022723"/>
    </source>
</evidence>
<dbReference type="SUPFAM" id="SSF48695">
    <property type="entry name" value="Multiheme cytochromes"/>
    <property type="match status" value="1"/>
</dbReference>
<keyword evidence="6" id="KW-0479">Metal-binding</keyword>